<proteinExistence type="predicted"/>
<feature type="compositionally biased region" description="Basic and acidic residues" evidence="1">
    <location>
        <begin position="424"/>
        <end position="450"/>
    </location>
</feature>
<feature type="compositionally biased region" description="Acidic residues" evidence="1">
    <location>
        <begin position="598"/>
        <end position="610"/>
    </location>
</feature>
<evidence type="ECO:0000313" key="3">
    <source>
        <dbReference type="Proteomes" id="UP000007879"/>
    </source>
</evidence>
<feature type="region of interest" description="Disordered" evidence="1">
    <location>
        <begin position="15"/>
        <end position="820"/>
    </location>
</feature>
<accession>A0AAN0J040</accession>
<feature type="region of interest" description="Disordered" evidence="1">
    <location>
        <begin position="856"/>
        <end position="904"/>
    </location>
</feature>
<feature type="compositionally biased region" description="Basic and acidic residues" evidence="1">
    <location>
        <begin position="458"/>
        <end position="469"/>
    </location>
</feature>
<feature type="compositionally biased region" description="Low complexity" evidence="1">
    <location>
        <begin position="173"/>
        <end position="192"/>
    </location>
</feature>
<dbReference type="GeneID" id="105312229"/>
<dbReference type="KEGG" id="aqu:105312229"/>
<name>A0AAN0J040_AMPQE</name>
<feature type="compositionally biased region" description="Pro residues" evidence="1">
    <location>
        <begin position="60"/>
        <end position="86"/>
    </location>
</feature>
<feature type="compositionally biased region" description="Basic residues" evidence="1">
    <location>
        <begin position="311"/>
        <end position="322"/>
    </location>
</feature>
<feature type="compositionally biased region" description="Basic and acidic residues" evidence="1">
    <location>
        <begin position="325"/>
        <end position="335"/>
    </location>
</feature>
<feature type="compositionally biased region" description="Low complexity" evidence="1">
    <location>
        <begin position="87"/>
        <end position="125"/>
    </location>
</feature>
<dbReference type="Proteomes" id="UP000007879">
    <property type="component" value="Unassembled WGS sequence"/>
</dbReference>
<feature type="compositionally biased region" description="Basic and acidic residues" evidence="1">
    <location>
        <begin position="578"/>
        <end position="594"/>
    </location>
</feature>
<reference evidence="2" key="2">
    <citation type="submission" date="2024-06" db="UniProtKB">
        <authorList>
            <consortium name="EnsemblMetazoa"/>
        </authorList>
    </citation>
    <scope>IDENTIFICATION</scope>
</reference>
<feature type="compositionally biased region" description="Basic residues" evidence="1">
    <location>
        <begin position="275"/>
        <end position="302"/>
    </location>
</feature>
<protein>
    <submittedName>
        <fullName evidence="2">Uncharacterized protein</fullName>
    </submittedName>
</protein>
<organism evidence="2 3">
    <name type="scientific">Amphimedon queenslandica</name>
    <name type="common">Sponge</name>
    <dbReference type="NCBI Taxonomy" id="400682"/>
    <lineage>
        <taxon>Eukaryota</taxon>
        <taxon>Metazoa</taxon>
        <taxon>Porifera</taxon>
        <taxon>Demospongiae</taxon>
        <taxon>Heteroscleromorpha</taxon>
        <taxon>Haplosclerida</taxon>
        <taxon>Niphatidae</taxon>
        <taxon>Amphimedon</taxon>
    </lineage>
</organism>
<feature type="compositionally biased region" description="Basic residues" evidence="1">
    <location>
        <begin position="241"/>
        <end position="255"/>
    </location>
</feature>
<keyword evidence="3" id="KW-1185">Reference proteome</keyword>
<feature type="compositionally biased region" description="Basic and acidic residues" evidence="1">
    <location>
        <begin position="856"/>
        <end position="879"/>
    </location>
</feature>
<feature type="compositionally biased region" description="Pro residues" evidence="1">
    <location>
        <begin position="366"/>
        <end position="381"/>
    </location>
</feature>
<dbReference type="EnsemblMetazoa" id="XM_019994816.1">
    <property type="protein sequence ID" value="XP_019850375.1"/>
    <property type="gene ID" value="LOC105312229"/>
</dbReference>
<feature type="compositionally biased region" description="Basic residues" evidence="1">
    <location>
        <begin position="193"/>
        <end position="210"/>
    </location>
</feature>
<dbReference type="AlphaFoldDB" id="A0AAN0J040"/>
<feature type="compositionally biased region" description="Acidic residues" evidence="1">
    <location>
        <begin position="515"/>
        <end position="527"/>
    </location>
</feature>
<feature type="compositionally biased region" description="Pro residues" evidence="1">
    <location>
        <begin position="338"/>
        <end position="353"/>
    </location>
</feature>
<feature type="compositionally biased region" description="Basic residues" evidence="1">
    <location>
        <begin position="401"/>
        <end position="423"/>
    </location>
</feature>
<feature type="compositionally biased region" description="Basic and acidic residues" evidence="1">
    <location>
        <begin position="889"/>
        <end position="904"/>
    </location>
</feature>
<reference evidence="3" key="1">
    <citation type="journal article" date="2010" name="Nature">
        <title>The Amphimedon queenslandica genome and the evolution of animal complexity.</title>
        <authorList>
            <person name="Srivastava M."/>
            <person name="Simakov O."/>
            <person name="Chapman J."/>
            <person name="Fahey B."/>
            <person name="Gauthier M.E."/>
            <person name="Mitros T."/>
            <person name="Richards G.S."/>
            <person name="Conaco C."/>
            <person name="Dacre M."/>
            <person name="Hellsten U."/>
            <person name="Larroux C."/>
            <person name="Putnam N.H."/>
            <person name="Stanke M."/>
            <person name="Adamska M."/>
            <person name="Darling A."/>
            <person name="Degnan S.M."/>
            <person name="Oakley T.H."/>
            <person name="Plachetzki D.C."/>
            <person name="Zhai Y."/>
            <person name="Adamski M."/>
            <person name="Calcino A."/>
            <person name="Cummins S.F."/>
            <person name="Goodstein D.M."/>
            <person name="Harris C."/>
            <person name="Jackson D.J."/>
            <person name="Leys S.P."/>
            <person name="Shu S."/>
            <person name="Woodcroft B.J."/>
            <person name="Vervoort M."/>
            <person name="Kosik K.S."/>
            <person name="Manning G."/>
            <person name="Degnan B.M."/>
            <person name="Rokhsar D.S."/>
        </authorList>
    </citation>
    <scope>NUCLEOTIDE SEQUENCE [LARGE SCALE GENOMIC DNA]</scope>
</reference>
<feature type="compositionally biased region" description="Basic and acidic residues" evidence="1">
    <location>
        <begin position="646"/>
        <end position="663"/>
    </location>
</feature>
<evidence type="ECO:0000256" key="1">
    <source>
        <dbReference type="SAM" id="MobiDB-lite"/>
    </source>
</evidence>
<feature type="compositionally biased region" description="Basic and acidic residues" evidence="1">
    <location>
        <begin position="735"/>
        <end position="778"/>
    </location>
</feature>
<feature type="compositionally biased region" description="Basic and acidic residues" evidence="1">
    <location>
        <begin position="547"/>
        <end position="562"/>
    </location>
</feature>
<evidence type="ECO:0000313" key="2">
    <source>
        <dbReference type="EnsemblMetazoa" id="XP_019850375.1"/>
    </source>
</evidence>
<sequence length="904" mass="103449">MAEDYDELELKRLRENALKSRPGQHHHGYSSSSRNQDFLLPLPTPSQPLLPASHYHRIPLPIPPSHPPSSHPPRPPPSHLSRPPPSRLSRPQTRPTSHNSHPLPSHSSKSSSRSSSSSSSSYSSYSKEEGASHSGSSRSSRSVSVQSGSSYSSYSHSPPPPAHSPHYRRGRRGSPSPQRGPYVSGSPRPVRMSGRRPRSSSPSHHRRHHFTPPPTLPPRRHSPYFPRKQSPSYSRKDYPSPRRRSPRRPSPRRPSPRREDDGWRHNLHPLPPRRPSPRRLSPRRPSPRRPSPRRMSPRRPSPRRMLPGRPSPRRPSPRRHVLPPRADEVLYERHRLVSPPPPRLRSPPPPPRRVSPRRVRERRNVSPPPPPRARGMSPPPGRIVRDRSPRMRRNLSPTRPSPRRPSPRRPSPKRPSPRRPSPRRPREPSPRRERERRGSLRRDVDVDKRLRLASGSERFIETREEERGGGRKRKRSHHGEVLPSKQHKTEEDLLLEDEVLVDKIEKSSGLTGLDPLDEELDYDESMEDIERYLHEDEQSDMVFTLKSEVRKKPTLPEKDESSPRPPSTPPETNGENESPPHREESRAGEGEESRVILMEDEEEEEEEEGQLDPSDSDTPNEGCPQEELGETLDEMTRGLEGTENNSEDHVTEVRQERIVRQEIGEEEDNGSSLGGEALDTEEKDPPKTDTPPPPDSGSEDASAPGLISSPIRLTPERNPNGSSGRKPLTSRSRKLLKDRASKGDGENDGDDTRLPVKERLYLSKRDIERKKEASDYRQQHKISSNLESRLGPSPNDRKPFHTGRIGNRRGGQTREAKGSAMEIAQAFRREKERKNQGEGILDEQELRKGQRFAKLLNEHQTRSDNNRLSRRDEDLDKRINRIRSNNQKQLERDKEIRKDRQLHG</sequence>
<dbReference type="RefSeq" id="XP_019850375.1">
    <property type="nucleotide sequence ID" value="XM_019994816.1"/>
</dbReference>
<feature type="compositionally biased region" description="Low complexity" evidence="1">
    <location>
        <begin position="132"/>
        <end position="156"/>
    </location>
</feature>